<organism evidence="1 2">
    <name type="scientific">Cinchona calisaya</name>
    <dbReference type="NCBI Taxonomy" id="153742"/>
    <lineage>
        <taxon>Eukaryota</taxon>
        <taxon>Viridiplantae</taxon>
        <taxon>Streptophyta</taxon>
        <taxon>Embryophyta</taxon>
        <taxon>Tracheophyta</taxon>
        <taxon>Spermatophyta</taxon>
        <taxon>Magnoliopsida</taxon>
        <taxon>eudicotyledons</taxon>
        <taxon>Gunneridae</taxon>
        <taxon>Pentapetalae</taxon>
        <taxon>asterids</taxon>
        <taxon>lamiids</taxon>
        <taxon>Gentianales</taxon>
        <taxon>Rubiaceae</taxon>
        <taxon>Cinchonoideae</taxon>
        <taxon>Cinchoneae</taxon>
        <taxon>Cinchona</taxon>
    </lineage>
</organism>
<name>A0ABD2Y0X3_9GENT</name>
<accession>A0ABD2Y0X3</accession>
<dbReference type="Proteomes" id="UP001630127">
    <property type="component" value="Unassembled WGS sequence"/>
</dbReference>
<dbReference type="EMBL" id="JBJUIK010000016">
    <property type="protein sequence ID" value="KAL3500828.1"/>
    <property type="molecule type" value="Genomic_DNA"/>
</dbReference>
<gene>
    <name evidence="1" type="ORF">ACH5RR_039921</name>
</gene>
<keyword evidence="2" id="KW-1185">Reference proteome</keyword>
<reference evidence="1 2" key="1">
    <citation type="submission" date="2024-11" db="EMBL/GenBank/DDBJ databases">
        <title>A near-complete genome assembly of Cinchona calisaya.</title>
        <authorList>
            <person name="Lian D.C."/>
            <person name="Zhao X.W."/>
            <person name="Wei L."/>
        </authorList>
    </citation>
    <scope>NUCLEOTIDE SEQUENCE [LARGE SCALE GENOMIC DNA]</scope>
    <source>
        <tissue evidence="1">Nenye</tissue>
    </source>
</reference>
<protein>
    <submittedName>
        <fullName evidence="1">Uncharacterized protein</fullName>
    </submittedName>
</protein>
<comment type="caution">
    <text evidence="1">The sequence shown here is derived from an EMBL/GenBank/DDBJ whole genome shotgun (WGS) entry which is preliminary data.</text>
</comment>
<sequence>MWILGNEGGKVASRLPEHYHFLKVENLIQGAQWNKEVIKSLFSNSGVVNILKIPIGITRRSDRWYWMHFAIGAYTVNSGYILAVKIEKGTNFAKNNGGESSTNQHRAGLWKFIWGLHVKHKIKYFL</sequence>
<evidence type="ECO:0000313" key="2">
    <source>
        <dbReference type="Proteomes" id="UP001630127"/>
    </source>
</evidence>
<dbReference type="AlphaFoldDB" id="A0ABD2Y0X3"/>
<evidence type="ECO:0000313" key="1">
    <source>
        <dbReference type="EMBL" id="KAL3500828.1"/>
    </source>
</evidence>
<proteinExistence type="predicted"/>